<dbReference type="RefSeq" id="WP_281837578.1">
    <property type="nucleotide sequence ID" value="NZ_BSDY01000028.1"/>
</dbReference>
<dbReference type="PANTHER" id="PTHR33969">
    <property type="entry name" value="SEGREGATION AND CONDENSATION PROTEIN A"/>
    <property type="match status" value="1"/>
</dbReference>
<dbReference type="AlphaFoldDB" id="A0A9W6LPL0"/>
<dbReference type="EMBL" id="BSDY01000028">
    <property type="protein sequence ID" value="GLI57903.1"/>
    <property type="molecule type" value="Genomic_DNA"/>
</dbReference>
<accession>A0A9W6LPL0</accession>
<evidence type="ECO:0000313" key="2">
    <source>
        <dbReference type="EMBL" id="GLI57903.1"/>
    </source>
</evidence>
<reference evidence="2" key="1">
    <citation type="submission" date="2022-12" db="EMBL/GenBank/DDBJ databases">
        <title>Reference genome sequencing for broad-spectrum identification of bacterial and archaeal isolates by mass spectrometry.</title>
        <authorList>
            <person name="Sekiguchi Y."/>
            <person name="Tourlousse D.M."/>
        </authorList>
    </citation>
    <scope>NUCLEOTIDE SEQUENCE</scope>
    <source>
        <strain evidence="2">10succ1</strain>
    </source>
</reference>
<evidence type="ECO:0000256" key="1">
    <source>
        <dbReference type="ARBA" id="ARBA00044777"/>
    </source>
</evidence>
<evidence type="ECO:0000313" key="3">
    <source>
        <dbReference type="Proteomes" id="UP001144471"/>
    </source>
</evidence>
<dbReference type="Proteomes" id="UP001144471">
    <property type="component" value="Unassembled WGS sequence"/>
</dbReference>
<dbReference type="Pfam" id="PF02616">
    <property type="entry name" value="SMC_ScpA"/>
    <property type="match status" value="1"/>
</dbReference>
<organism evidence="2 3">
    <name type="scientific">Propionigenium maris DSM 9537</name>
    <dbReference type="NCBI Taxonomy" id="1123000"/>
    <lineage>
        <taxon>Bacteria</taxon>
        <taxon>Fusobacteriati</taxon>
        <taxon>Fusobacteriota</taxon>
        <taxon>Fusobacteriia</taxon>
        <taxon>Fusobacteriales</taxon>
        <taxon>Fusobacteriaceae</taxon>
        <taxon>Propionigenium</taxon>
    </lineage>
</organism>
<gene>
    <name evidence="2" type="ORF">PM10SUCC1_34170</name>
</gene>
<comment type="caution">
    <text evidence="2">The sequence shown here is derived from an EMBL/GenBank/DDBJ whole genome shotgun (WGS) entry which is preliminary data.</text>
</comment>
<dbReference type="Gene3D" id="6.10.250.2410">
    <property type="match status" value="1"/>
</dbReference>
<keyword evidence="3" id="KW-1185">Reference proteome</keyword>
<protein>
    <recommendedName>
        <fullName evidence="1">Segregation and condensation protein A</fullName>
    </recommendedName>
</protein>
<name>A0A9W6LPL0_9FUSO</name>
<proteinExistence type="predicted"/>
<dbReference type="InterPro" id="IPR003768">
    <property type="entry name" value="ScpA"/>
</dbReference>
<sequence length="224" mass="26466">MEEIKLKLDNFEGPLDLLLHLLQKKELSIEEIEISKLIDEYLHVISNAKRDSLNIKVEFLIIASELLEIKALSILSMREKEKREEELSKRLKEYKFFKEISEKLKEMERVYNKPYSLGEGRRIVKTASKEFDIRTLTLEGIFKAYSKYLEDEEKESLHINVEQKFTIKEEIDGIQAFVKRARVSIGSIFERARSRMHLVYIFLAVLELYKSNSIVIEESELKFV</sequence>
<dbReference type="PANTHER" id="PTHR33969:SF2">
    <property type="entry name" value="SEGREGATION AND CONDENSATION PROTEIN A"/>
    <property type="match status" value="1"/>
</dbReference>